<dbReference type="PANTHER" id="PTHR42699">
    <property type="match status" value="1"/>
</dbReference>
<dbReference type="InterPro" id="IPR015424">
    <property type="entry name" value="PyrdxlP-dep_Trfase"/>
</dbReference>
<dbReference type="InterPro" id="IPR000277">
    <property type="entry name" value="Cys/Met-Metab_PyrdxlP-dep_enz"/>
</dbReference>
<keyword evidence="4" id="KW-0175">Coiled coil</keyword>
<dbReference type="SUPFAM" id="SSF53383">
    <property type="entry name" value="PLP-dependent transferases"/>
    <property type="match status" value="1"/>
</dbReference>
<dbReference type="InterPro" id="IPR015421">
    <property type="entry name" value="PyrdxlP-dep_Trfase_major"/>
</dbReference>
<gene>
    <name evidence="5" type="ORF">FE257_011353</name>
</gene>
<evidence type="ECO:0000256" key="4">
    <source>
        <dbReference type="SAM" id="Coils"/>
    </source>
</evidence>
<keyword evidence="2 3" id="KW-0663">Pyridoxal phosphate</keyword>
<evidence type="ECO:0000313" key="6">
    <source>
        <dbReference type="Proteomes" id="UP001194746"/>
    </source>
</evidence>
<dbReference type="EMBL" id="VCAU01000075">
    <property type="protein sequence ID" value="KAF9886581.1"/>
    <property type="molecule type" value="Genomic_DNA"/>
</dbReference>
<evidence type="ECO:0000256" key="2">
    <source>
        <dbReference type="ARBA" id="ARBA00022898"/>
    </source>
</evidence>
<reference evidence="5" key="2">
    <citation type="submission" date="2020-02" db="EMBL/GenBank/DDBJ databases">
        <authorList>
            <person name="Gilchrist C.L.M."/>
            <person name="Chooi Y.-H."/>
        </authorList>
    </citation>
    <scope>NUCLEOTIDE SEQUENCE</scope>
    <source>
        <strain evidence="5">MST-FP2251</strain>
    </source>
</reference>
<name>A0AAD4CHF5_ASPNN</name>
<keyword evidence="6" id="KW-1185">Reference proteome</keyword>
<sequence length="557" mass="62496">MAISNPPTLGERVPNRPHAVSVQLETWRDMVDLGLGASSLLEALNNGYPRSILHNSVKALLICCKEKLHNEHIDHSVLLFSNGMTAMACKDYMVTAKGQHRLTEGSIALYTAEFSSHPGYNCYDREIQVFYAVVYPQEASVLAASFWRLTGTGISSRQAEHCLRNQTNLKIQPTTEYTTIAKPLVVGHHPVYDILRSRIAGLIERTPSKSSPRHNTVTDSDIFLYQSGMASIYHIHQLLLQWRGGESAILGFTYELTIKMMETYGPGSRFYAFGTESELDQLESQLEDMTQQGRRMQAIWCECPSNPLLRTVNFRRVRQLAQKYDVVVVVDETIGSFANVDVLDVADIVISSLTKSFNGYGDVLAGSAILNPNSPYYPELTKRLSSSYSNNLYVSDAMQLEVNSRNFLSRAARLNDTALYLVNHLTPVVDDPTSPVCEVYYPSVCWSRDNYHRQMRPATPDFTPGYGGLFTIRFEDVPAATLFFDNFHVCKGPSFGADVTIAQPYVQMVLQKEKDWAERNGLKETIVRVAVGLEDKMEILDYMMKALAVAGKGRKMM</sequence>
<dbReference type="GO" id="GO:0030170">
    <property type="term" value="F:pyridoxal phosphate binding"/>
    <property type="evidence" value="ECO:0007669"/>
    <property type="project" value="InterPro"/>
</dbReference>
<dbReference type="InterPro" id="IPR051750">
    <property type="entry name" value="Trans-sulfuration_enzymes"/>
</dbReference>
<dbReference type="GO" id="GO:0019346">
    <property type="term" value="P:transsulfuration"/>
    <property type="evidence" value="ECO:0007669"/>
    <property type="project" value="InterPro"/>
</dbReference>
<dbReference type="InterPro" id="IPR015422">
    <property type="entry name" value="PyrdxlP-dep_Trfase_small"/>
</dbReference>
<dbReference type="Gene3D" id="3.90.1150.10">
    <property type="entry name" value="Aspartate Aminotransferase, domain 1"/>
    <property type="match status" value="1"/>
</dbReference>
<comment type="similarity">
    <text evidence="3">Belongs to the trans-sulfuration enzymes family.</text>
</comment>
<dbReference type="Pfam" id="PF01053">
    <property type="entry name" value="Cys_Met_Meta_PP"/>
    <property type="match status" value="1"/>
</dbReference>
<evidence type="ECO:0000256" key="3">
    <source>
        <dbReference type="RuleBase" id="RU362118"/>
    </source>
</evidence>
<proteinExistence type="inferred from homology"/>
<accession>A0AAD4CHF5</accession>
<feature type="coiled-coil region" evidence="4">
    <location>
        <begin position="272"/>
        <end position="299"/>
    </location>
</feature>
<dbReference type="Proteomes" id="UP001194746">
    <property type="component" value="Unassembled WGS sequence"/>
</dbReference>
<reference evidence="5" key="1">
    <citation type="journal article" date="2019" name="Beilstein J. Org. Chem.">
        <title>Nanangenines: drimane sesquiterpenoids as the dominant metabolite cohort of a novel Australian fungus, Aspergillus nanangensis.</title>
        <authorList>
            <person name="Lacey H.J."/>
            <person name="Gilchrist C.L.M."/>
            <person name="Crombie A."/>
            <person name="Kalaitzis J.A."/>
            <person name="Vuong D."/>
            <person name="Rutledge P.J."/>
            <person name="Turner P."/>
            <person name="Pitt J.I."/>
            <person name="Lacey E."/>
            <person name="Chooi Y.H."/>
            <person name="Piggott A.M."/>
        </authorList>
    </citation>
    <scope>NUCLEOTIDE SEQUENCE</scope>
    <source>
        <strain evidence="5">MST-FP2251</strain>
    </source>
</reference>
<dbReference type="AlphaFoldDB" id="A0AAD4CHF5"/>
<dbReference type="PANTHER" id="PTHR42699:SF1">
    <property type="entry name" value="CYSTATHIONINE GAMMA-SYNTHASE-RELATED"/>
    <property type="match status" value="1"/>
</dbReference>
<dbReference type="GO" id="GO:0003962">
    <property type="term" value="F:cystathionine gamma-synthase activity"/>
    <property type="evidence" value="ECO:0007669"/>
    <property type="project" value="TreeGrafter"/>
</dbReference>
<evidence type="ECO:0000313" key="5">
    <source>
        <dbReference type="EMBL" id="KAF9886581.1"/>
    </source>
</evidence>
<dbReference type="Gene3D" id="3.40.640.10">
    <property type="entry name" value="Type I PLP-dependent aspartate aminotransferase-like (Major domain)"/>
    <property type="match status" value="1"/>
</dbReference>
<comment type="cofactor">
    <cofactor evidence="1 3">
        <name>pyridoxal 5'-phosphate</name>
        <dbReference type="ChEBI" id="CHEBI:597326"/>
    </cofactor>
</comment>
<organism evidence="5 6">
    <name type="scientific">Aspergillus nanangensis</name>
    <dbReference type="NCBI Taxonomy" id="2582783"/>
    <lineage>
        <taxon>Eukaryota</taxon>
        <taxon>Fungi</taxon>
        <taxon>Dikarya</taxon>
        <taxon>Ascomycota</taxon>
        <taxon>Pezizomycotina</taxon>
        <taxon>Eurotiomycetes</taxon>
        <taxon>Eurotiomycetidae</taxon>
        <taxon>Eurotiales</taxon>
        <taxon>Aspergillaceae</taxon>
        <taxon>Aspergillus</taxon>
        <taxon>Aspergillus subgen. Circumdati</taxon>
    </lineage>
</organism>
<evidence type="ECO:0000256" key="1">
    <source>
        <dbReference type="ARBA" id="ARBA00001933"/>
    </source>
</evidence>
<protein>
    <recommendedName>
        <fullName evidence="7">Cystathionine gamma-synthase</fullName>
    </recommendedName>
</protein>
<evidence type="ECO:0008006" key="7">
    <source>
        <dbReference type="Google" id="ProtNLM"/>
    </source>
</evidence>
<comment type="caution">
    <text evidence="5">The sequence shown here is derived from an EMBL/GenBank/DDBJ whole genome shotgun (WGS) entry which is preliminary data.</text>
</comment>